<keyword evidence="4" id="KW-1185">Reference proteome</keyword>
<gene>
    <name evidence="3" type="ORF">CYPRO_3161</name>
</gene>
<feature type="domain" description="DUF6794" evidence="2">
    <location>
        <begin position="30"/>
        <end position="113"/>
    </location>
</feature>
<organism evidence="3 4">
    <name type="scientific">Cyclonatronum proteinivorum</name>
    <dbReference type="NCBI Taxonomy" id="1457365"/>
    <lineage>
        <taxon>Bacteria</taxon>
        <taxon>Pseudomonadati</taxon>
        <taxon>Balneolota</taxon>
        <taxon>Balneolia</taxon>
        <taxon>Balneolales</taxon>
        <taxon>Cyclonatronaceae</taxon>
        <taxon>Cyclonatronum</taxon>
    </lineage>
</organism>
<dbReference type="OrthoDB" id="983155at2"/>
<evidence type="ECO:0000259" key="2">
    <source>
        <dbReference type="Pfam" id="PF20594"/>
    </source>
</evidence>
<feature type="signal peptide" evidence="1">
    <location>
        <begin position="1"/>
        <end position="24"/>
    </location>
</feature>
<sequence length="136" mass="15672">MYAYLSQTLLLTFMITLLTVPVNAQETQHPRTVQQAVITLAEELNEETRQQYREMEEEAFVGYGISLSDLGSTIISRWELGGHNTLSSFFNNQGLHTPTEMAEVILTSLHRYLNGRPMRLHAQIREMRAFWEGEEP</sequence>
<keyword evidence="1" id="KW-0732">Signal</keyword>
<proteinExistence type="predicted"/>
<dbReference type="Proteomes" id="UP000254808">
    <property type="component" value="Chromosome"/>
</dbReference>
<dbReference type="AlphaFoldDB" id="A0A345UPJ3"/>
<accession>A0A345UPJ3</accession>
<name>A0A345UPJ3_9BACT</name>
<dbReference type="InterPro" id="IPR046744">
    <property type="entry name" value="DUF6794"/>
</dbReference>
<protein>
    <recommendedName>
        <fullName evidence="2">DUF6794 domain-containing protein</fullName>
    </recommendedName>
</protein>
<evidence type="ECO:0000313" key="4">
    <source>
        <dbReference type="Proteomes" id="UP000254808"/>
    </source>
</evidence>
<feature type="chain" id="PRO_5016748892" description="DUF6794 domain-containing protein" evidence="1">
    <location>
        <begin position="25"/>
        <end position="136"/>
    </location>
</feature>
<dbReference type="KEGG" id="cprv:CYPRO_3161"/>
<dbReference type="EMBL" id="CP027806">
    <property type="protein sequence ID" value="AXJ02395.1"/>
    <property type="molecule type" value="Genomic_DNA"/>
</dbReference>
<dbReference type="Pfam" id="PF20594">
    <property type="entry name" value="DUF6794"/>
    <property type="match status" value="1"/>
</dbReference>
<evidence type="ECO:0000313" key="3">
    <source>
        <dbReference type="EMBL" id="AXJ02395.1"/>
    </source>
</evidence>
<reference evidence="3 4" key="1">
    <citation type="submission" date="2018-03" db="EMBL/GenBank/DDBJ databases">
        <title>Phenotypic and genomic properties of Cyclonatronum proteinivorum gen. nov., sp. nov., a haloalkaliphilic bacteroidete from soda lakes possessing Na+-translocating rhodopsin.</title>
        <authorList>
            <person name="Toshchakov S.V."/>
            <person name="Korzhenkov A."/>
            <person name="Samarov N.I."/>
            <person name="Kublanov I.V."/>
            <person name="Muntyan M.S."/>
            <person name="Sorokin D.Y."/>
        </authorList>
    </citation>
    <scope>NUCLEOTIDE SEQUENCE [LARGE SCALE GENOMIC DNA]</scope>
    <source>
        <strain evidence="3 4">Omega</strain>
    </source>
</reference>
<evidence type="ECO:0000256" key="1">
    <source>
        <dbReference type="SAM" id="SignalP"/>
    </source>
</evidence>
<dbReference type="RefSeq" id="WP_114985488.1">
    <property type="nucleotide sequence ID" value="NZ_CP027806.1"/>
</dbReference>